<evidence type="ECO:0000313" key="2">
    <source>
        <dbReference type="Proteomes" id="UP000054383"/>
    </source>
</evidence>
<organism evidence="1 2">
    <name type="scientific">Talaromyces islandicus</name>
    <name type="common">Penicillium islandicum</name>
    <dbReference type="NCBI Taxonomy" id="28573"/>
    <lineage>
        <taxon>Eukaryota</taxon>
        <taxon>Fungi</taxon>
        <taxon>Dikarya</taxon>
        <taxon>Ascomycota</taxon>
        <taxon>Pezizomycotina</taxon>
        <taxon>Eurotiomycetes</taxon>
        <taxon>Eurotiomycetidae</taxon>
        <taxon>Eurotiales</taxon>
        <taxon>Trichocomaceae</taxon>
        <taxon>Talaromyces</taxon>
        <taxon>Talaromyces sect. Islandici</taxon>
    </lineage>
</organism>
<protein>
    <recommendedName>
        <fullName evidence="3">HAUS augmin-like complex subunit 3 N-terminal domain-containing protein</fullName>
    </recommendedName>
</protein>
<proteinExistence type="predicted"/>
<name>A0A0U1M4H1_TALIS</name>
<dbReference type="OMA" id="KFMERWG"/>
<evidence type="ECO:0000313" key="1">
    <source>
        <dbReference type="EMBL" id="CRG90437.1"/>
    </source>
</evidence>
<dbReference type="Proteomes" id="UP000054383">
    <property type="component" value="Unassembled WGS sequence"/>
</dbReference>
<dbReference type="OrthoDB" id="5314201at2759"/>
<accession>A0A0U1M4H1</accession>
<keyword evidence="2" id="KW-1185">Reference proteome</keyword>
<dbReference type="EMBL" id="CVMT01000008">
    <property type="protein sequence ID" value="CRG90437.1"/>
    <property type="molecule type" value="Genomic_DNA"/>
</dbReference>
<sequence length="507" mass="57008">MADAAHTLASALQERGISFKKASIESDFNLDTEYGRKNAQWASEHLSPHTLLSKEEVALFRNLEASGASQTFTRHPALASTRPLDEDAIREATASLKASTATYRKQTAALKAQNEILDNLQARGREAGRTHEQGVTALTRRHLLEKQRKTAMADDLVKDFESRMLLEQQQMHILKGQFLQKVTSKLKSDDRALVEAERFAAELELTEEDEKTEKRAMELTSSLSKLVSDEIYCRLDRLYLEALLTGDESTESRPEMRDQISEIEDDLQSLYLEVHVLAEMSSKHEFGQRIRDKLQHNKKSLSHSLEDCLEMADSNSEIVDRLLYHQSRREALNLLSASYTSDGARNEAAQSKSKMSHRRQSSLGFGAAMQPPVLPPKHQLQALENILRRLGLSGTDQTSSLQAGPESLISESRSRMIDLLHNLSTSAEMPLKEYLEPTDKAMELFTAVLQSNSDFRLSLLDPSQKERLAELERELTIVQKGIEGVDLGVLVEQSQGRGKQFRAADYS</sequence>
<dbReference type="AlphaFoldDB" id="A0A0U1M4H1"/>
<gene>
    <name evidence="1" type="ORF">PISL3812_07481</name>
</gene>
<evidence type="ECO:0008006" key="3">
    <source>
        <dbReference type="Google" id="ProtNLM"/>
    </source>
</evidence>
<dbReference type="STRING" id="28573.A0A0U1M4H1"/>
<reference evidence="1 2" key="1">
    <citation type="submission" date="2015-04" db="EMBL/GenBank/DDBJ databases">
        <authorList>
            <person name="Syromyatnikov M.Y."/>
            <person name="Popov V.N."/>
        </authorList>
    </citation>
    <scope>NUCLEOTIDE SEQUENCE [LARGE SCALE GENOMIC DNA]</scope>
    <source>
        <strain evidence="1">WF-38-12</strain>
    </source>
</reference>